<dbReference type="InterPro" id="IPR045853">
    <property type="entry name" value="Pep_chain_release_fac_I_sf"/>
</dbReference>
<evidence type="ECO:0000259" key="2">
    <source>
        <dbReference type="Pfam" id="PF03462"/>
    </source>
</evidence>
<sequence>MRRKKLFFLLKNSRTNALELKCLLLVIWINNDLKSQKENEKDAEIRELFEEEIQKTENELAVNTKELFSSLISSEETVDPLQTVIFSIHTVKQEGGLESGITVRQMAEFYEKFFEFYDWQILSYKEVPYASSNTKTQGDPMELVQFCVQGEGALDILAKEKGIHQHKRQSFNTKIGINLKFSVAVHCRPQIMKQRRSKDEIKTDLRFISTRGIRGGNADGGVRIRLNIHDPVYGLHLTYDGVGNKQQNMKEAVDLMTKKIRKLEERDFLNTKAELEGDISQKMIRTYDHTTNKVISSNSTVPLSDFMSDMELLNKIHEEQKEKEDKEIIFDFLSSI</sequence>
<name>E4X653_OIKDI</name>
<evidence type="ECO:0000313" key="4">
    <source>
        <dbReference type="Proteomes" id="UP000001307"/>
    </source>
</evidence>
<keyword evidence="4" id="KW-1185">Reference proteome</keyword>
<accession>E4X653</accession>
<dbReference type="GO" id="GO:0006415">
    <property type="term" value="P:translational termination"/>
    <property type="evidence" value="ECO:0007669"/>
    <property type="project" value="InterPro"/>
</dbReference>
<proteinExistence type="predicted"/>
<dbReference type="AlphaFoldDB" id="E4X653"/>
<dbReference type="Gene3D" id="3.30.70.1660">
    <property type="match status" value="1"/>
</dbReference>
<organism evidence="3">
    <name type="scientific">Oikopleura dioica</name>
    <name type="common">Tunicate</name>
    <dbReference type="NCBI Taxonomy" id="34765"/>
    <lineage>
        <taxon>Eukaryota</taxon>
        <taxon>Metazoa</taxon>
        <taxon>Chordata</taxon>
        <taxon>Tunicata</taxon>
        <taxon>Appendicularia</taxon>
        <taxon>Copelata</taxon>
        <taxon>Oikopleuridae</taxon>
        <taxon>Oikopleura</taxon>
    </lineage>
</organism>
<dbReference type="Pfam" id="PF03462">
    <property type="entry name" value="PCRF"/>
    <property type="match status" value="1"/>
</dbReference>
<evidence type="ECO:0000313" key="3">
    <source>
        <dbReference type="EMBL" id="CBY07730.1"/>
    </source>
</evidence>
<feature type="coiled-coil region" evidence="1">
    <location>
        <begin position="39"/>
        <end position="66"/>
    </location>
</feature>
<dbReference type="SUPFAM" id="SSF75620">
    <property type="entry name" value="Release factor"/>
    <property type="match status" value="1"/>
</dbReference>
<feature type="domain" description="Peptide chain release factor" evidence="2">
    <location>
        <begin position="32"/>
        <end position="170"/>
    </location>
</feature>
<dbReference type="OrthoDB" id="2019491at2759"/>
<reference evidence="3" key="1">
    <citation type="journal article" date="2010" name="Science">
        <title>Plasticity of animal genome architecture unmasked by rapid evolution of a pelagic tunicate.</title>
        <authorList>
            <person name="Denoeud F."/>
            <person name="Henriet S."/>
            <person name="Mungpakdee S."/>
            <person name="Aury J.M."/>
            <person name="Da Silva C."/>
            <person name="Brinkmann H."/>
            <person name="Mikhaleva J."/>
            <person name="Olsen L.C."/>
            <person name="Jubin C."/>
            <person name="Canestro C."/>
            <person name="Bouquet J.M."/>
            <person name="Danks G."/>
            <person name="Poulain J."/>
            <person name="Campsteijn C."/>
            <person name="Adamski M."/>
            <person name="Cross I."/>
            <person name="Yadetie F."/>
            <person name="Muffato M."/>
            <person name="Louis A."/>
            <person name="Butcher S."/>
            <person name="Tsagkogeorga G."/>
            <person name="Konrad A."/>
            <person name="Singh S."/>
            <person name="Jensen M.F."/>
            <person name="Cong E.H."/>
            <person name="Eikeseth-Otteraa H."/>
            <person name="Noel B."/>
            <person name="Anthouard V."/>
            <person name="Porcel B.M."/>
            <person name="Kachouri-Lafond R."/>
            <person name="Nishino A."/>
            <person name="Ugolini M."/>
            <person name="Chourrout P."/>
            <person name="Nishida H."/>
            <person name="Aasland R."/>
            <person name="Huzurbazar S."/>
            <person name="Westhof E."/>
            <person name="Delsuc F."/>
            <person name="Lehrach H."/>
            <person name="Reinhardt R."/>
            <person name="Weissenbach J."/>
            <person name="Roy S.W."/>
            <person name="Artiguenave F."/>
            <person name="Postlethwait J.H."/>
            <person name="Manak J.R."/>
            <person name="Thompson E.M."/>
            <person name="Jaillon O."/>
            <person name="Du Pasquier L."/>
            <person name="Boudinot P."/>
            <person name="Liberles D.A."/>
            <person name="Volff J.N."/>
            <person name="Philippe H."/>
            <person name="Lenhard B."/>
            <person name="Roest Crollius H."/>
            <person name="Wincker P."/>
            <person name="Chourrout D."/>
        </authorList>
    </citation>
    <scope>NUCLEOTIDE SEQUENCE [LARGE SCALE GENOMIC DNA]</scope>
</reference>
<dbReference type="Proteomes" id="UP000001307">
    <property type="component" value="Unassembled WGS sequence"/>
</dbReference>
<evidence type="ECO:0000256" key="1">
    <source>
        <dbReference type="SAM" id="Coils"/>
    </source>
</evidence>
<dbReference type="InParanoid" id="E4X653"/>
<keyword evidence="1" id="KW-0175">Coiled coil</keyword>
<gene>
    <name evidence="3" type="ORF">GSOID_T00002722001</name>
</gene>
<protein>
    <recommendedName>
        <fullName evidence="2">Peptide chain release factor domain-containing protein</fullName>
    </recommendedName>
</protein>
<dbReference type="EMBL" id="FN653026">
    <property type="protein sequence ID" value="CBY07730.1"/>
    <property type="molecule type" value="Genomic_DNA"/>
</dbReference>
<dbReference type="InterPro" id="IPR005139">
    <property type="entry name" value="PCRF"/>
</dbReference>
<dbReference type="Gene3D" id="3.30.160.20">
    <property type="match status" value="1"/>
</dbReference>